<name>Q6H7N0_ORYSJ</name>
<evidence type="ECO:0000313" key="2">
    <source>
        <dbReference type="EMBL" id="BAD25269.1"/>
    </source>
</evidence>
<dbReference type="AlphaFoldDB" id="Q6H7N0"/>
<evidence type="ECO:0000313" key="1">
    <source>
        <dbReference type="EMBL" id="BAD25256.1"/>
    </source>
</evidence>
<evidence type="ECO:0000313" key="3">
    <source>
        <dbReference type="Proteomes" id="UP000000763"/>
    </source>
</evidence>
<sequence>MMVRPVEERQSDHDGVTEGILVVGPMASSQEETTIGDQADDREAVVRTTLNGQFDRSNFFGHNKWNELLQRSKFEVMEFID</sequence>
<accession>Q6H7N0</accession>
<dbReference type="EMBL" id="AP004184">
    <property type="protein sequence ID" value="BAD25256.1"/>
    <property type="molecule type" value="Genomic_DNA"/>
</dbReference>
<protein>
    <submittedName>
        <fullName evidence="2">Uncharacterized protein</fullName>
    </submittedName>
</protein>
<reference evidence="1" key="1">
    <citation type="submission" date="2001-09" db="EMBL/GenBank/DDBJ databases">
        <title>Oryza sativa nipponbare(GA3) genomic DNA, chromosome 2, BAC clone:OJ1225_F07.</title>
        <authorList>
            <person name="Sasaki T."/>
            <person name="Matsumoto T."/>
            <person name="Yamamoto K."/>
        </authorList>
    </citation>
    <scope>NUCLEOTIDE SEQUENCE</scope>
</reference>
<reference evidence="2" key="2">
    <citation type="submission" date="2001-09" db="EMBL/GenBank/DDBJ databases">
        <title>Oryza sativa nipponbare(GA3) genomic DNA, chromosome 2, BAC clone:OJ1524_D08.</title>
        <authorList>
            <person name="Sasaki T."/>
            <person name="Matsumoto T."/>
            <person name="Yamamoto K."/>
        </authorList>
    </citation>
    <scope>NUCLEOTIDE SEQUENCE</scope>
</reference>
<dbReference type="EMBL" id="AP004191">
    <property type="protein sequence ID" value="BAD25269.1"/>
    <property type="molecule type" value="Genomic_DNA"/>
</dbReference>
<reference evidence="3" key="3">
    <citation type="journal article" date="2005" name="Nature">
        <title>The map-based sequence of the rice genome.</title>
        <authorList>
            <consortium name="International rice genome sequencing project (IRGSP)"/>
            <person name="Matsumoto T."/>
            <person name="Wu J."/>
            <person name="Kanamori H."/>
            <person name="Katayose Y."/>
            <person name="Fujisawa M."/>
            <person name="Namiki N."/>
            <person name="Mizuno H."/>
            <person name="Yamamoto K."/>
            <person name="Antonio B.A."/>
            <person name="Baba T."/>
            <person name="Sakata K."/>
            <person name="Nagamura Y."/>
            <person name="Aoki H."/>
            <person name="Arikawa K."/>
            <person name="Arita K."/>
            <person name="Bito T."/>
            <person name="Chiden Y."/>
            <person name="Fujitsuka N."/>
            <person name="Fukunaka R."/>
            <person name="Hamada M."/>
            <person name="Harada C."/>
            <person name="Hayashi A."/>
            <person name="Hijishita S."/>
            <person name="Honda M."/>
            <person name="Hosokawa S."/>
            <person name="Ichikawa Y."/>
            <person name="Idonuma A."/>
            <person name="Iijima M."/>
            <person name="Ikeda M."/>
            <person name="Ikeno M."/>
            <person name="Ito K."/>
            <person name="Ito S."/>
            <person name="Ito T."/>
            <person name="Ito Y."/>
            <person name="Ito Y."/>
            <person name="Iwabuchi A."/>
            <person name="Kamiya K."/>
            <person name="Karasawa W."/>
            <person name="Kurita K."/>
            <person name="Katagiri S."/>
            <person name="Kikuta A."/>
            <person name="Kobayashi H."/>
            <person name="Kobayashi N."/>
            <person name="Machita K."/>
            <person name="Maehara T."/>
            <person name="Masukawa M."/>
            <person name="Mizubayashi T."/>
            <person name="Mukai Y."/>
            <person name="Nagasaki H."/>
            <person name="Nagata Y."/>
            <person name="Naito S."/>
            <person name="Nakashima M."/>
            <person name="Nakama Y."/>
            <person name="Nakamichi Y."/>
            <person name="Nakamura M."/>
            <person name="Meguro A."/>
            <person name="Negishi M."/>
            <person name="Ohta I."/>
            <person name="Ohta T."/>
            <person name="Okamoto M."/>
            <person name="Ono N."/>
            <person name="Saji S."/>
            <person name="Sakaguchi M."/>
            <person name="Sakai K."/>
            <person name="Shibata M."/>
            <person name="Shimokawa T."/>
            <person name="Song J."/>
            <person name="Takazaki Y."/>
            <person name="Terasawa K."/>
            <person name="Tsugane M."/>
            <person name="Tsuji K."/>
            <person name="Ueda S."/>
            <person name="Waki K."/>
            <person name="Yamagata H."/>
            <person name="Yamamoto M."/>
            <person name="Yamamoto S."/>
            <person name="Yamane H."/>
            <person name="Yoshiki S."/>
            <person name="Yoshihara R."/>
            <person name="Yukawa K."/>
            <person name="Zhong H."/>
            <person name="Yano M."/>
            <person name="Yuan Q."/>
            <person name="Ouyang S."/>
            <person name="Liu J."/>
            <person name="Jones K.M."/>
            <person name="Gansberger K."/>
            <person name="Moffat K."/>
            <person name="Hill J."/>
            <person name="Bera J."/>
            <person name="Fadrosh D."/>
            <person name="Jin S."/>
            <person name="Johri S."/>
            <person name="Kim M."/>
            <person name="Overton L."/>
            <person name="Reardon M."/>
            <person name="Tsitrin T."/>
            <person name="Vuong H."/>
            <person name="Weaver B."/>
            <person name="Ciecko A."/>
            <person name="Tallon L."/>
            <person name="Jackson J."/>
            <person name="Pai G."/>
            <person name="Aken S.V."/>
            <person name="Utterback T."/>
            <person name="Reidmuller S."/>
            <person name="Feldblyum T."/>
            <person name="Hsiao J."/>
            <person name="Zismann V."/>
            <person name="Iobst S."/>
            <person name="de Vazeille A.R."/>
            <person name="Buell C.R."/>
            <person name="Ying K."/>
            <person name="Li Y."/>
            <person name="Lu T."/>
            <person name="Huang Y."/>
            <person name="Zhao Q."/>
            <person name="Feng Q."/>
            <person name="Zhang L."/>
            <person name="Zhu J."/>
            <person name="Weng Q."/>
            <person name="Mu J."/>
            <person name="Lu Y."/>
            <person name="Fan D."/>
            <person name="Liu Y."/>
            <person name="Guan J."/>
            <person name="Zhang Y."/>
            <person name="Yu S."/>
            <person name="Liu X."/>
            <person name="Zhang Y."/>
            <person name="Hong G."/>
            <person name="Han B."/>
            <person name="Choisne N."/>
            <person name="Demange N."/>
            <person name="Orjeda G."/>
            <person name="Samain S."/>
            <person name="Cattolico L."/>
            <person name="Pelletier E."/>
            <person name="Couloux A."/>
            <person name="Segurens B."/>
            <person name="Wincker P."/>
            <person name="D'Hont A."/>
            <person name="Scarpelli C."/>
            <person name="Weissenbach J."/>
            <person name="Salanoubat M."/>
            <person name="Quetier F."/>
            <person name="Yu Y."/>
            <person name="Kim H.R."/>
            <person name="Rambo T."/>
            <person name="Currie J."/>
            <person name="Collura K."/>
            <person name="Luo M."/>
            <person name="Yang T."/>
            <person name="Ammiraju J.S.S."/>
            <person name="Engler F."/>
            <person name="Soderlund C."/>
            <person name="Wing R.A."/>
            <person name="Palmer L.E."/>
            <person name="de la Bastide M."/>
            <person name="Spiegel L."/>
            <person name="Nascimento L."/>
            <person name="Zutavern T."/>
            <person name="O'Shaughnessy A."/>
            <person name="Dike S."/>
            <person name="Dedhia N."/>
            <person name="Preston R."/>
            <person name="Balija V."/>
            <person name="McCombie W.R."/>
            <person name="Chow T."/>
            <person name="Chen H."/>
            <person name="Chung M."/>
            <person name="Chen C."/>
            <person name="Shaw J."/>
            <person name="Wu H."/>
            <person name="Hsiao K."/>
            <person name="Chao Y."/>
            <person name="Chu M."/>
            <person name="Cheng C."/>
            <person name="Hour A."/>
            <person name="Lee P."/>
            <person name="Lin S."/>
            <person name="Lin Y."/>
            <person name="Liou J."/>
            <person name="Liu S."/>
            <person name="Hsing Y."/>
            <person name="Raghuvanshi S."/>
            <person name="Mohanty A."/>
            <person name="Bharti A.K."/>
            <person name="Gaur A."/>
            <person name="Gupta V."/>
            <person name="Kumar D."/>
            <person name="Ravi V."/>
            <person name="Vij S."/>
            <person name="Kapur A."/>
            <person name="Khurana P."/>
            <person name="Khurana P."/>
            <person name="Khurana J.P."/>
            <person name="Tyagi A.K."/>
            <person name="Gaikwad K."/>
            <person name="Singh A."/>
            <person name="Dalal V."/>
            <person name="Srivastava S."/>
            <person name="Dixit A."/>
            <person name="Pal A.K."/>
            <person name="Ghazi I.A."/>
            <person name="Yadav M."/>
            <person name="Pandit A."/>
            <person name="Bhargava A."/>
            <person name="Sureshbabu K."/>
            <person name="Batra K."/>
            <person name="Sharma T.R."/>
            <person name="Mohapatra T."/>
            <person name="Singh N.K."/>
            <person name="Messing J."/>
            <person name="Nelson A.B."/>
            <person name="Fuks G."/>
            <person name="Kavchok S."/>
            <person name="Keizer G."/>
            <person name="Linton E."/>
            <person name="Llaca V."/>
            <person name="Song R."/>
            <person name="Tanyolac B."/>
            <person name="Young S."/>
            <person name="Ho-Il K."/>
            <person name="Hahn J.H."/>
            <person name="Sangsakoo G."/>
            <person name="Vanavichit A."/>
            <person name="de Mattos Luiz.A.T."/>
            <person name="Zimmer P.D."/>
            <person name="Malone G."/>
            <person name="Dellagostin O."/>
            <person name="de Oliveira A.C."/>
            <person name="Bevan M."/>
            <person name="Bancroft I."/>
            <person name="Minx P."/>
            <person name="Cordum H."/>
            <person name="Wilson R."/>
            <person name="Cheng Z."/>
            <person name="Jin W."/>
            <person name="Jiang J."/>
            <person name="Leong S.A."/>
            <person name="Iwama H."/>
            <person name="Gojobori T."/>
            <person name="Itoh T."/>
            <person name="Niimura Y."/>
            <person name="Fujii Y."/>
            <person name="Habara T."/>
            <person name="Sakai H."/>
            <person name="Sato Y."/>
            <person name="Wilson G."/>
            <person name="Kumar K."/>
            <person name="McCouch S."/>
            <person name="Juretic N."/>
            <person name="Hoen D."/>
            <person name="Wright S."/>
            <person name="Bruskiewich R."/>
            <person name="Bureau T."/>
            <person name="Miyao A."/>
            <person name="Hirochika H."/>
            <person name="Nishikawa T."/>
            <person name="Kadowaki K."/>
            <person name="Sugiura M."/>
            <person name="Burr B."/>
            <person name="Sasaki T."/>
        </authorList>
    </citation>
    <scope>NUCLEOTIDE SEQUENCE [LARGE SCALE GENOMIC DNA]</scope>
    <source>
        <strain evidence="3">cv. Nipponbare</strain>
    </source>
</reference>
<proteinExistence type="predicted"/>
<gene>
    <name evidence="1" type="ORF">OJ1225_F07.20</name>
    <name evidence="2" type="ORF">OJ1524_D08.5</name>
</gene>
<reference evidence="3" key="4">
    <citation type="journal article" date="2008" name="Nucleic Acids Res.">
        <title>The rice annotation project database (RAP-DB): 2008 update.</title>
        <authorList>
            <consortium name="The rice annotation project (RAP)"/>
        </authorList>
    </citation>
    <scope>GENOME REANNOTATION</scope>
    <source>
        <strain evidence="3">cv. Nipponbare</strain>
    </source>
</reference>
<organism evidence="2 3">
    <name type="scientific">Oryza sativa subsp. japonica</name>
    <name type="common">Rice</name>
    <dbReference type="NCBI Taxonomy" id="39947"/>
    <lineage>
        <taxon>Eukaryota</taxon>
        <taxon>Viridiplantae</taxon>
        <taxon>Streptophyta</taxon>
        <taxon>Embryophyta</taxon>
        <taxon>Tracheophyta</taxon>
        <taxon>Spermatophyta</taxon>
        <taxon>Magnoliopsida</taxon>
        <taxon>Liliopsida</taxon>
        <taxon>Poales</taxon>
        <taxon>Poaceae</taxon>
        <taxon>BOP clade</taxon>
        <taxon>Oryzoideae</taxon>
        <taxon>Oryzeae</taxon>
        <taxon>Oryzinae</taxon>
        <taxon>Oryza</taxon>
        <taxon>Oryza sativa</taxon>
    </lineage>
</organism>
<dbReference type="Proteomes" id="UP000000763">
    <property type="component" value="Chromosome 2"/>
</dbReference>